<dbReference type="Proteomes" id="UP001234202">
    <property type="component" value="Unassembled WGS sequence"/>
</dbReference>
<protein>
    <submittedName>
        <fullName evidence="1">Uncharacterized protein</fullName>
    </submittedName>
</protein>
<proteinExistence type="predicted"/>
<name>A0ACC2XNS8_9TREE</name>
<accession>A0ACC2XNS8</accession>
<keyword evidence="2" id="KW-1185">Reference proteome</keyword>
<evidence type="ECO:0000313" key="2">
    <source>
        <dbReference type="Proteomes" id="UP001234202"/>
    </source>
</evidence>
<evidence type="ECO:0000313" key="1">
    <source>
        <dbReference type="EMBL" id="KAJ9125024.1"/>
    </source>
</evidence>
<dbReference type="EMBL" id="JASBWV010000008">
    <property type="protein sequence ID" value="KAJ9125024.1"/>
    <property type="molecule type" value="Genomic_DNA"/>
</dbReference>
<organism evidence="1 2">
    <name type="scientific">Naganishia onofrii</name>
    <dbReference type="NCBI Taxonomy" id="1851511"/>
    <lineage>
        <taxon>Eukaryota</taxon>
        <taxon>Fungi</taxon>
        <taxon>Dikarya</taxon>
        <taxon>Basidiomycota</taxon>
        <taxon>Agaricomycotina</taxon>
        <taxon>Tremellomycetes</taxon>
        <taxon>Filobasidiales</taxon>
        <taxon>Filobasidiaceae</taxon>
        <taxon>Naganishia</taxon>
    </lineage>
</organism>
<comment type="caution">
    <text evidence="1">The sequence shown here is derived from an EMBL/GenBank/DDBJ whole genome shotgun (WGS) entry which is preliminary data.</text>
</comment>
<gene>
    <name evidence="1" type="ORF">QFC24_002958</name>
</gene>
<sequence>MAELDNIIFNVRTIFLGLLPILLMLLPDNSPESAEVQLSEIAGTIKQTSEIASQALSSLSFAAPSTRFLRTMDEMILANPELRDKRVSQAEREKLLRDMIMNEDEFQRATDNAYGWVDDDEEITPDGNVRKRKGKALATNGMREVTRRQLGAQWNNFEKISEAYELQRTLDVVKSQTTQSEQPPPMTVMAENNNNNSIQVTAKTQESEGLKKRTKGQAS</sequence>
<reference evidence="1" key="1">
    <citation type="submission" date="2023-04" db="EMBL/GenBank/DDBJ databases">
        <title>Draft Genome sequencing of Naganishia species isolated from polar environments using Oxford Nanopore Technology.</title>
        <authorList>
            <person name="Leo P."/>
            <person name="Venkateswaran K."/>
        </authorList>
    </citation>
    <scope>NUCLEOTIDE SEQUENCE</scope>
    <source>
        <strain evidence="1">DBVPG 5303</strain>
    </source>
</reference>